<dbReference type="SMART" id="SM00028">
    <property type="entry name" value="TPR"/>
    <property type="match status" value="16"/>
</dbReference>
<dbReference type="InterPro" id="IPR019734">
    <property type="entry name" value="TPR_rpt"/>
</dbReference>
<gene>
    <name evidence="5" type="ORF">DBRI00130_LOCUS44672</name>
</gene>
<keyword evidence="2 3" id="KW-0802">TPR repeat</keyword>
<dbReference type="Gene3D" id="1.25.40.10">
    <property type="entry name" value="Tetratricopeptide repeat domain"/>
    <property type="match status" value="5"/>
</dbReference>
<evidence type="ECO:0000256" key="3">
    <source>
        <dbReference type="PROSITE-ProRule" id="PRU00339"/>
    </source>
</evidence>
<feature type="compositionally biased region" description="Polar residues" evidence="4">
    <location>
        <begin position="855"/>
        <end position="866"/>
    </location>
</feature>
<feature type="repeat" description="TPR" evidence="3">
    <location>
        <begin position="1807"/>
        <end position="1840"/>
    </location>
</feature>
<feature type="repeat" description="TPR" evidence="3">
    <location>
        <begin position="1635"/>
        <end position="1668"/>
    </location>
</feature>
<feature type="compositionally biased region" description="Low complexity" evidence="4">
    <location>
        <begin position="873"/>
        <end position="894"/>
    </location>
</feature>
<organism evidence="5">
    <name type="scientific">Ditylum brightwellii</name>
    <dbReference type="NCBI Taxonomy" id="49249"/>
    <lineage>
        <taxon>Eukaryota</taxon>
        <taxon>Sar</taxon>
        <taxon>Stramenopiles</taxon>
        <taxon>Ochrophyta</taxon>
        <taxon>Bacillariophyta</taxon>
        <taxon>Mediophyceae</taxon>
        <taxon>Lithodesmiophycidae</taxon>
        <taxon>Lithodesmiales</taxon>
        <taxon>Lithodesmiaceae</taxon>
        <taxon>Ditylum</taxon>
    </lineage>
</organism>
<evidence type="ECO:0000313" key="5">
    <source>
        <dbReference type="EMBL" id="CAE4670245.1"/>
    </source>
</evidence>
<dbReference type="PROSITE" id="PS50005">
    <property type="entry name" value="TPR"/>
    <property type="match status" value="5"/>
</dbReference>
<name>A0A7S4TAP7_9STRA</name>
<accession>A0A7S4TAP7</accession>
<feature type="region of interest" description="Disordered" evidence="4">
    <location>
        <begin position="308"/>
        <end position="334"/>
    </location>
</feature>
<feature type="region of interest" description="Disordered" evidence="4">
    <location>
        <begin position="166"/>
        <end position="195"/>
    </location>
</feature>
<feature type="repeat" description="TPR" evidence="3">
    <location>
        <begin position="1448"/>
        <end position="1481"/>
    </location>
</feature>
<sequence length="1923" mass="216405">MLYYFRCWTMNYCHLDLYSTPTVEVENGASSSVVTRENRLAPSNRWSRDTVLQKGLQADPQEKDPLSKEKLSLKCERVAGSLLFLGRQPCYPSVRDCDVKESWRFLLDTHNNRMAPLLRQMEVLEEKATVEGDAAAPGEHEVDKSCSAVESVGGVSTANNTAATTETTVASATPSMSSASSSSLNKSTKSKRRHRHQALFDNLDKTMKQTGDLADDAAMCFAAMALVFTSSAQDQNTAATASDHSASLAELQIHRPYVPLPVVRMLWSFLLQTRRDDSSNDPTAHLRLIQDALVATLSFLDRTALPDASPALSEGDEHDEGLENDDLGDDSFPKANIVDAVPSLGIVASANADIDFDLDHNPQSPQDEHDHDQQEHDQREDDEEEDIDGMCLRINHDIHHLYGIYIAKTRPHVFIKTSDVSASPTLSSAAWNPEKELNNDMVRACLNAIQTHDHEILSSHSPSNQDQQYHTYEKDDEDTHAISPSSIHGPCQYDYAVEMLPWHMMRCGRYKDAALLLCQSTFVKRRFTTLGLYEGTKMHVADVEELQLRLLQHQQDTHQMCSDASPPLTILSLRQIYDDPSAASLTDNIQQVTQESTEDLSEEEEEDYRQTNKHEPLIDIQDLFLTSYKTIQTVLKTQDQMLPLITANNTLSNSTQNNSTSSLKIANNSALLLQSTIEIAKSYHCLGSSLSSQSLNADAMKYYSRSLVQIEKSHTALCQNPHSASYLSSISEAAATTTTEKEDTEDCSIDTVQYLMAETLFAMASLHDSSKKYTEAMLFYERALAFYSRQCQLRHTTGVAKTLANMGIVHFNLKEMTFAESCFEESLGLWKSLQQRTETECDHMGVEKSISSAVTNTTDVSSSGASTDVLPPASSSSSSAIKNSNNTASPSSSSFTRQRSIGDGEIPDLLQWMANVCRETSKYDDAMSHLREALYAKILSVGRSHPEVALIHHSMGVVHDDMSQFDKSMKCYEEAMRIRKMVLCEVRGRWRNMKRIQTLKQQHDANKMDYVPSATQHRQHTAINYDDECDYSYLFCGQAEEEEMAVAETLRCMGNVCAAQGKGWDAYCRLWECAMIHRSRVGHYLDQAAASKNNTSTTSCSFVFFSSRELADLITVDVNEEEHSSSFAMQHAVEDALENLKMAIESSRIFLPGGSQSNPDEHFLIDLIGQLADMLYDRGTIHGSRYICLSEGKNGFGDAEEERKLAIRDLAYSVALRKRRINIFSLWGAKQQNQGDKDGAAAANETEEEEAEAALRAIDDDQILIAFTCYEMGKLYSTTAHRALKRNRSREALKDLVYDSKKSVNKAANKRCHQAIKYFEEARSLMWKNLDLIDELEKDQEHQEQGYDNDYVDNENHSLGFNEENEEDIRNPVYVRIQQIPSALEDMLGTMGILYTHLKKFEKAVECYNKVSIILSRIGFGSNYGDNSSTSSNDPTTRKIQHQKERVALSIHRIGDILFETGDNERALQSYKEALQLRRSIRDKTNYVAETLFALGDVHLERTEFDDALTKYNEALEIRITHHGRNHPDVAFCHHRIGKALEGLGNQREALKSYQNAMDVVHALNGNGVIISEEGRRWTSLTKLDAIDTADICFDVGRVLLLLEKRDQYELVLTCLSEALEKYQEHFDDDCAEVASTCRLMGKAYDEIGEYEKALSCFNKSLQIYQDRGDELKAASMYNSIGMSHLRHQEISEDGDSDKSLVFFEKAIAILKENGGEGKEDHAEYLMNKGLAHDKNDDIDLALKCLRESYCFYLNNLGEEHLKVSVVLGKLGSSLIKDRNHCEAMTQLQEALQMRKQQSSDQDGVTAEILFGLGIIHCEMRNYNEAIDSYEEAMRIRRETLGEDHVEVAHILLNVGSVFARNGEYERALVPWRHAIDMYKSAGLQDDHPKVKCALGNIEIARNLATIAKHKEVEKTVRRLEDY</sequence>
<dbReference type="PANTHER" id="PTHR45641">
    <property type="entry name" value="TETRATRICOPEPTIDE REPEAT PROTEIN (AFU_ORTHOLOGUE AFUA_6G03870)"/>
    <property type="match status" value="1"/>
</dbReference>
<dbReference type="InterPro" id="IPR011990">
    <property type="entry name" value="TPR-like_helical_dom_sf"/>
</dbReference>
<keyword evidence="1" id="KW-0677">Repeat</keyword>
<feature type="compositionally biased region" description="Basic and acidic residues" evidence="4">
    <location>
        <begin position="471"/>
        <end position="480"/>
    </location>
</feature>
<dbReference type="EMBL" id="HBNS01061925">
    <property type="protein sequence ID" value="CAE4670245.1"/>
    <property type="molecule type" value="Transcribed_RNA"/>
</dbReference>
<dbReference type="SUPFAM" id="SSF48452">
    <property type="entry name" value="TPR-like"/>
    <property type="match status" value="4"/>
</dbReference>
<feature type="compositionally biased region" description="Polar residues" evidence="4">
    <location>
        <begin position="458"/>
        <end position="470"/>
    </location>
</feature>
<feature type="compositionally biased region" description="Low complexity" evidence="4">
    <location>
        <begin position="166"/>
        <end position="187"/>
    </location>
</feature>
<feature type="repeat" description="TPR" evidence="3">
    <location>
        <begin position="1849"/>
        <end position="1882"/>
    </location>
</feature>
<reference evidence="5" key="1">
    <citation type="submission" date="2021-01" db="EMBL/GenBank/DDBJ databases">
        <authorList>
            <person name="Corre E."/>
            <person name="Pelletier E."/>
            <person name="Niang G."/>
            <person name="Scheremetjew M."/>
            <person name="Finn R."/>
            <person name="Kale V."/>
            <person name="Holt S."/>
            <person name="Cochrane G."/>
            <person name="Meng A."/>
            <person name="Brown T."/>
            <person name="Cohen L."/>
        </authorList>
    </citation>
    <scope>NUCLEOTIDE SEQUENCE</scope>
    <source>
        <strain evidence="5">GSO104</strain>
    </source>
</reference>
<feature type="region of interest" description="Disordered" evidence="4">
    <location>
        <begin position="456"/>
        <end position="485"/>
    </location>
</feature>
<feature type="compositionally biased region" description="Basic and acidic residues" evidence="4">
    <location>
        <begin position="366"/>
        <end position="379"/>
    </location>
</feature>
<feature type="region of interest" description="Disordered" evidence="4">
    <location>
        <begin position="855"/>
        <end position="900"/>
    </location>
</feature>
<protein>
    <submittedName>
        <fullName evidence="5">Uncharacterized protein</fullName>
    </submittedName>
</protein>
<evidence type="ECO:0000256" key="1">
    <source>
        <dbReference type="ARBA" id="ARBA00022737"/>
    </source>
</evidence>
<feature type="region of interest" description="Disordered" evidence="4">
    <location>
        <begin position="356"/>
        <end position="385"/>
    </location>
</feature>
<evidence type="ECO:0000256" key="4">
    <source>
        <dbReference type="SAM" id="MobiDB-lite"/>
    </source>
</evidence>
<feature type="compositionally biased region" description="Acidic residues" evidence="4">
    <location>
        <begin position="314"/>
        <end position="329"/>
    </location>
</feature>
<dbReference type="Pfam" id="PF13424">
    <property type="entry name" value="TPR_12"/>
    <property type="match status" value="4"/>
</dbReference>
<proteinExistence type="predicted"/>
<feature type="repeat" description="TPR" evidence="3">
    <location>
        <begin position="1489"/>
        <end position="1522"/>
    </location>
</feature>
<dbReference type="PANTHER" id="PTHR45641:SF19">
    <property type="entry name" value="NEPHROCYSTIN-3"/>
    <property type="match status" value="1"/>
</dbReference>
<evidence type="ECO:0000256" key="2">
    <source>
        <dbReference type="ARBA" id="ARBA00022803"/>
    </source>
</evidence>